<dbReference type="Pfam" id="PF12327">
    <property type="entry name" value="FtsZ_C"/>
    <property type="match status" value="1"/>
</dbReference>
<evidence type="ECO:0000256" key="8">
    <source>
        <dbReference type="ARBA" id="ARBA00055345"/>
    </source>
</evidence>
<dbReference type="EMBL" id="SODP01000001">
    <property type="protein sequence ID" value="TDW75839.1"/>
    <property type="molecule type" value="Genomic_DNA"/>
</dbReference>
<dbReference type="InterPro" id="IPR020805">
    <property type="entry name" value="Cell_div_FtsZ_CS"/>
</dbReference>
<dbReference type="InterPro" id="IPR036525">
    <property type="entry name" value="Tubulin/FtsZ_GTPase_sf"/>
</dbReference>
<protein>
    <recommendedName>
        <fullName evidence="9 10">Cell division protein FtsZ</fullName>
    </recommendedName>
</protein>
<dbReference type="PROSITE" id="PS01134">
    <property type="entry name" value="FTSZ_1"/>
    <property type="match status" value="1"/>
</dbReference>
<keyword evidence="3 9" id="KW-0132">Cell division</keyword>
<dbReference type="InterPro" id="IPR008280">
    <property type="entry name" value="Tub_FtsZ_C"/>
</dbReference>
<dbReference type="Pfam" id="PF00091">
    <property type="entry name" value="Tubulin"/>
    <property type="match status" value="1"/>
</dbReference>
<keyword evidence="4 9" id="KW-0547">Nucleotide-binding</keyword>
<dbReference type="GO" id="GO:0030428">
    <property type="term" value="C:cell septum"/>
    <property type="evidence" value="ECO:0007669"/>
    <property type="project" value="UniProtKB-ARBA"/>
</dbReference>
<evidence type="ECO:0000313" key="15">
    <source>
        <dbReference type="EMBL" id="TDW75839.1"/>
    </source>
</evidence>
<dbReference type="SMART" id="SM00864">
    <property type="entry name" value="Tubulin"/>
    <property type="match status" value="1"/>
</dbReference>
<feature type="binding site" evidence="9">
    <location>
        <begin position="105"/>
        <end position="107"/>
    </location>
    <ligand>
        <name>GTP</name>
        <dbReference type="ChEBI" id="CHEBI:37565"/>
    </ligand>
</feature>
<evidence type="ECO:0000256" key="2">
    <source>
        <dbReference type="ARBA" id="ARBA00022490"/>
    </source>
</evidence>
<feature type="compositionally biased region" description="Low complexity" evidence="12">
    <location>
        <begin position="476"/>
        <end position="500"/>
    </location>
</feature>
<organism evidence="15 16">
    <name type="scientific">Kribbella pratensis</name>
    <dbReference type="NCBI Taxonomy" id="2512112"/>
    <lineage>
        <taxon>Bacteria</taxon>
        <taxon>Bacillati</taxon>
        <taxon>Actinomycetota</taxon>
        <taxon>Actinomycetes</taxon>
        <taxon>Propionibacteriales</taxon>
        <taxon>Kribbellaceae</taxon>
        <taxon>Kribbella</taxon>
    </lineage>
</organism>
<evidence type="ECO:0000256" key="1">
    <source>
        <dbReference type="ARBA" id="ARBA00009690"/>
    </source>
</evidence>
<evidence type="ECO:0000259" key="14">
    <source>
        <dbReference type="SMART" id="SM00865"/>
    </source>
</evidence>
<dbReference type="InterPro" id="IPR045061">
    <property type="entry name" value="FtsZ/CetZ"/>
</dbReference>
<evidence type="ECO:0000256" key="7">
    <source>
        <dbReference type="ARBA" id="ARBA00023306"/>
    </source>
</evidence>
<evidence type="ECO:0000256" key="3">
    <source>
        <dbReference type="ARBA" id="ARBA00022618"/>
    </source>
</evidence>
<comment type="function">
    <text evidence="8 9 11">Essential cell division protein that forms a contractile ring structure (Z ring) at the future cell division site. The regulation of the ring assembly controls the timing and the location of cell division. One of the functions of the FtsZ ring is to recruit other cell division proteins to the septum to produce a new cell wall between the dividing cells. Binds GTP and shows GTPase activity.</text>
</comment>
<dbReference type="Proteomes" id="UP000295146">
    <property type="component" value="Unassembled WGS sequence"/>
</dbReference>
<evidence type="ECO:0000256" key="6">
    <source>
        <dbReference type="ARBA" id="ARBA00023210"/>
    </source>
</evidence>
<dbReference type="GO" id="GO:0032153">
    <property type="term" value="C:cell division site"/>
    <property type="evidence" value="ECO:0007669"/>
    <property type="project" value="UniProtKB-UniRule"/>
</dbReference>
<gene>
    <name evidence="9" type="primary">ftsZ</name>
    <name evidence="15" type="ORF">EV653_0979</name>
</gene>
<evidence type="ECO:0000256" key="5">
    <source>
        <dbReference type="ARBA" id="ARBA00023134"/>
    </source>
</evidence>
<dbReference type="FunFam" id="3.30.1330.20:FF:000005">
    <property type="entry name" value="Cell division protein FtsZ"/>
    <property type="match status" value="1"/>
</dbReference>
<dbReference type="AlphaFoldDB" id="A0A4R8CHH8"/>
<keyword evidence="5 9" id="KW-0342">GTP-binding</keyword>
<dbReference type="InterPro" id="IPR003008">
    <property type="entry name" value="Tubulin_FtsZ_GTPase"/>
</dbReference>
<dbReference type="FunFam" id="3.40.50.1440:FF:000023">
    <property type="entry name" value="Cell division protein FtsZ"/>
    <property type="match status" value="1"/>
</dbReference>
<dbReference type="GO" id="GO:0005525">
    <property type="term" value="F:GTP binding"/>
    <property type="evidence" value="ECO:0007669"/>
    <property type="project" value="UniProtKB-UniRule"/>
</dbReference>
<feature type="binding site" evidence="9">
    <location>
        <position position="184"/>
    </location>
    <ligand>
        <name>GTP</name>
        <dbReference type="ChEBI" id="CHEBI:37565"/>
    </ligand>
</feature>
<evidence type="ECO:0000256" key="12">
    <source>
        <dbReference type="SAM" id="MobiDB-lite"/>
    </source>
</evidence>
<dbReference type="OrthoDB" id="9813375at2"/>
<dbReference type="PANTHER" id="PTHR30314">
    <property type="entry name" value="CELL DIVISION PROTEIN FTSZ-RELATED"/>
    <property type="match status" value="1"/>
</dbReference>
<evidence type="ECO:0000259" key="13">
    <source>
        <dbReference type="SMART" id="SM00864"/>
    </source>
</evidence>
<dbReference type="Gene3D" id="3.40.50.1440">
    <property type="entry name" value="Tubulin/FtsZ, GTPase domain"/>
    <property type="match status" value="1"/>
</dbReference>
<feature type="region of interest" description="Disordered" evidence="12">
    <location>
        <begin position="315"/>
        <end position="551"/>
    </location>
</feature>
<evidence type="ECO:0000313" key="16">
    <source>
        <dbReference type="Proteomes" id="UP000295146"/>
    </source>
</evidence>
<feature type="binding site" evidence="9">
    <location>
        <position position="136"/>
    </location>
    <ligand>
        <name>GTP</name>
        <dbReference type="ChEBI" id="CHEBI:37565"/>
    </ligand>
</feature>
<comment type="caution">
    <text evidence="15">The sequence shown here is derived from an EMBL/GenBank/DDBJ whole genome shotgun (WGS) entry which is preliminary data.</text>
</comment>
<evidence type="ECO:0000256" key="9">
    <source>
        <dbReference type="HAMAP-Rule" id="MF_00909"/>
    </source>
</evidence>
<feature type="binding site" evidence="9">
    <location>
        <position position="140"/>
    </location>
    <ligand>
        <name>GTP</name>
        <dbReference type="ChEBI" id="CHEBI:37565"/>
    </ligand>
</feature>
<dbReference type="InterPro" id="IPR018316">
    <property type="entry name" value="Tubulin/FtsZ_2-layer-sand-dom"/>
</dbReference>
<feature type="binding site" evidence="9">
    <location>
        <begin position="18"/>
        <end position="22"/>
    </location>
    <ligand>
        <name>GTP</name>
        <dbReference type="ChEBI" id="CHEBI:37565"/>
    </ligand>
</feature>
<feature type="compositionally biased region" description="Low complexity" evidence="12">
    <location>
        <begin position="403"/>
        <end position="444"/>
    </location>
</feature>
<dbReference type="GO" id="GO:0003924">
    <property type="term" value="F:GTPase activity"/>
    <property type="evidence" value="ECO:0007669"/>
    <property type="project" value="UniProtKB-UniRule"/>
</dbReference>
<dbReference type="GO" id="GO:0043093">
    <property type="term" value="P:FtsZ-dependent cytokinesis"/>
    <property type="evidence" value="ECO:0007669"/>
    <property type="project" value="UniProtKB-UniRule"/>
</dbReference>
<dbReference type="PROSITE" id="PS01135">
    <property type="entry name" value="FTSZ_2"/>
    <property type="match status" value="1"/>
</dbReference>
<keyword evidence="16" id="KW-1185">Reference proteome</keyword>
<dbReference type="GO" id="GO:0000917">
    <property type="term" value="P:division septum assembly"/>
    <property type="evidence" value="ECO:0007669"/>
    <property type="project" value="UniProtKB-KW"/>
</dbReference>
<dbReference type="PANTHER" id="PTHR30314:SF3">
    <property type="entry name" value="MITOCHONDRIAL DIVISION PROTEIN FSZA"/>
    <property type="match status" value="1"/>
</dbReference>
<dbReference type="InterPro" id="IPR024757">
    <property type="entry name" value="FtsZ_C"/>
</dbReference>
<dbReference type="NCBIfam" id="TIGR00065">
    <property type="entry name" value="ftsZ"/>
    <property type="match status" value="1"/>
</dbReference>
<comment type="subunit">
    <text evidence="9">Homodimer. Polymerizes to form a dynamic ring structure in a strictly GTP-dependent manner. Interacts directly with several other division proteins.</text>
</comment>
<dbReference type="PRINTS" id="PR00423">
    <property type="entry name" value="CELLDVISFTSZ"/>
</dbReference>
<feature type="compositionally biased region" description="Acidic residues" evidence="12">
    <location>
        <begin position="540"/>
        <end position="551"/>
    </location>
</feature>
<dbReference type="InterPro" id="IPR037103">
    <property type="entry name" value="Tubulin/FtsZ-like_C"/>
</dbReference>
<keyword evidence="7 9" id="KW-0131">Cell cycle</keyword>
<feature type="compositionally biased region" description="Low complexity" evidence="12">
    <location>
        <begin position="342"/>
        <end position="353"/>
    </location>
</feature>
<feature type="compositionally biased region" description="Polar residues" evidence="12">
    <location>
        <begin position="323"/>
        <end position="341"/>
    </location>
</feature>
<name>A0A4R8CHH8_9ACTN</name>
<dbReference type="SMART" id="SM00865">
    <property type="entry name" value="Tubulin_C"/>
    <property type="match status" value="1"/>
</dbReference>
<feature type="domain" description="Tubulin/FtsZ GTPase" evidence="13">
    <location>
        <begin position="10"/>
        <end position="202"/>
    </location>
</feature>
<keyword evidence="6 9" id="KW-0717">Septation</keyword>
<evidence type="ECO:0000256" key="10">
    <source>
        <dbReference type="NCBIfam" id="TIGR00065"/>
    </source>
</evidence>
<evidence type="ECO:0000256" key="4">
    <source>
        <dbReference type="ARBA" id="ARBA00022741"/>
    </source>
</evidence>
<keyword evidence="2 9" id="KW-0963">Cytoplasm</keyword>
<dbReference type="Gene3D" id="3.30.1330.20">
    <property type="entry name" value="Tubulin/FtsZ, C-terminal domain"/>
    <property type="match status" value="1"/>
</dbReference>
<evidence type="ECO:0000256" key="11">
    <source>
        <dbReference type="RuleBase" id="RU000631"/>
    </source>
</evidence>
<dbReference type="SUPFAM" id="SSF55307">
    <property type="entry name" value="Tubulin C-terminal domain-like"/>
    <property type="match status" value="1"/>
</dbReference>
<proteinExistence type="inferred from homology"/>
<dbReference type="InterPro" id="IPR000158">
    <property type="entry name" value="Cell_div_FtsZ"/>
</dbReference>
<feature type="compositionally biased region" description="Gly residues" evidence="12">
    <location>
        <begin position="501"/>
        <end position="523"/>
    </location>
</feature>
<dbReference type="GO" id="GO:0005737">
    <property type="term" value="C:cytoplasm"/>
    <property type="evidence" value="ECO:0007669"/>
    <property type="project" value="UniProtKB-SubCell"/>
</dbReference>
<comment type="subcellular location">
    <subcellularLocation>
        <location evidence="9">Cytoplasm</location>
    </subcellularLocation>
    <text evidence="9">Assembles at midcell at the inner surface of the cytoplasmic membrane.</text>
</comment>
<comment type="similarity">
    <text evidence="1 9 11">Belongs to the FtsZ family.</text>
</comment>
<dbReference type="HAMAP" id="MF_00909">
    <property type="entry name" value="FtsZ"/>
    <property type="match status" value="1"/>
</dbReference>
<feature type="domain" description="Tubulin/FtsZ 2-layer sandwich" evidence="14">
    <location>
        <begin position="204"/>
        <end position="321"/>
    </location>
</feature>
<sequence length="551" mass="55051">MAAPQNYLALIKVVGIGGGGVNAVNRMIEHGLKGVEFIAINTDAQALLMSDADVKLDIGREETRGLGAGANPAIGQKAAEDHAEEIEEALKGADMVFVTAGEGGGTGTGGAPVVARIARSLGALTIGVVTRPFSFEGKRRATQAEDGIATLREEVDTLIVIPNDRLLTISDRAVSVLDAFKQADQVLLQGVSGITDLITTPGLINVDFADVKAVMSNAGSALMGIGSSRGEDRAVAAAEAAISSPLLEASIEGAHGVLLSIAGGSDLGLFEINEAAQLVSESAHSDANIIFGAVIDDALGDEVRVTVIAAGFDGGMPKRREQAMNQARPQSSRPQSYSAPMTGTSTPPGQQSGQPGGQQSGQPGTGSPSAGQFTGGQQGASQPGTGSVSGGQFGGGQQGTGQPGQTPGAAQPTQQSAPTHSVPGQQPGQTQAAPTGQPTDDTVPVPAPTEPRPGVGTTNSARPQSGDPVRTVQPGQSAPHTPASPTAPSTQHSWPTNGPSSSGGNGIGSGGGNGSGSGSGAGAAGTNQTPPSSRPKKPEPEEDLDIPDFLK</sequence>
<dbReference type="GO" id="GO:0051258">
    <property type="term" value="P:protein polymerization"/>
    <property type="evidence" value="ECO:0007669"/>
    <property type="project" value="UniProtKB-UniRule"/>
</dbReference>
<feature type="compositionally biased region" description="Gly residues" evidence="12">
    <location>
        <begin position="387"/>
        <end position="402"/>
    </location>
</feature>
<feature type="compositionally biased region" description="Low complexity" evidence="12">
    <location>
        <begin position="360"/>
        <end position="372"/>
    </location>
</feature>
<reference evidence="15 16" key="1">
    <citation type="submission" date="2019-03" db="EMBL/GenBank/DDBJ databases">
        <title>Genomic Encyclopedia of Type Strains, Phase III (KMG-III): the genomes of soil and plant-associated and newly described type strains.</title>
        <authorList>
            <person name="Whitman W."/>
        </authorList>
    </citation>
    <scope>NUCLEOTIDE SEQUENCE [LARGE SCALE GENOMIC DNA]</scope>
    <source>
        <strain evidence="15 16">VKM Ac-2573</strain>
    </source>
</reference>
<dbReference type="SUPFAM" id="SSF52490">
    <property type="entry name" value="Tubulin nucleotide-binding domain-like"/>
    <property type="match status" value="1"/>
</dbReference>
<dbReference type="CDD" id="cd02201">
    <property type="entry name" value="FtsZ_type1"/>
    <property type="match status" value="1"/>
</dbReference>
<accession>A0A4R8CHH8</accession>